<dbReference type="VEuPathDB" id="FungiDB:MMYC01_205080"/>
<evidence type="ECO:0000256" key="2">
    <source>
        <dbReference type="SAM" id="MobiDB-lite"/>
    </source>
</evidence>
<reference evidence="3 4" key="1">
    <citation type="journal article" date="2016" name="Genome Announc.">
        <title>Genome Sequence of Madurella mycetomatis mm55, Isolated from a Human Mycetoma Case in Sudan.</title>
        <authorList>
            <person name="Smit S."/>
            <person name="Derks M.F."/>
            <person name="Bervoets S."/>
            <person name="Fahal A."/>
            <person name="van Leeuwen W."/>
            <person name="van Belkum A."/>
            <person name="van de Sande W.W."/>
        </authorList>
    </citation>
    <scope>NUCLEOTIDE SEQUENCE [LARGE SCALE GENOMIC DNA]</scope>
    <source>
        <strain evidence="4">mm55</strain>
    </source>
</reference>
<keyword evidence="1" id="KW-0175">Coiled coil</keyword>
<keyword evidence="4" id="KW-1185">Reference proteome</keyword>
<accession>A0A175W3H2</accession>
<protein>
    <submittedName>
        <fullName evidence="3">Chaperone protein ClpB 2</fullName>
    </submittedName>
</protein>
<gene>
    <name evidence="3" type="ORF">MMYC01_205080</name>
</gene>
<dbReference type="AlphaFoldDB" id="A0A175W3H2"/>
<evidence type="ECO:0000313" key="3">
    <source>
        <dbReference type="EMBL" id="KXX78213.1"/>
    </source>
</evidence>
<dbReference type="EMBL" id="LCTW02000129">
    <property type="protein sequence ID" value="KXX78213.1"/>
    <property type="molecule type" value="Genomic_DNA"/>
</dbReference>
<dbReference type="Proteomes" id="UP000078237">
    <property type="component" value="Unassembled WGS sequence"/>
</dbReference>
<sequence length="355" mass="39295">MEKRPVFPDLPFDDDLTDLVLSTVCCGGKSGRRGKQHSSSRSLQEIADVDDEDKFNLSGAPAGMFTAKRRTKMESLTLTEGDGELWENQVQATMSRITESFNEVIAAEKSSLLGKRRKMGDIAAHKDSKRQKTVEEDARSQRLTSSFEDSDDSSTFSAISARLAKTEGECRTLAIKYKKLKQQDRRLLAAYSRLEDSTEKLRKQIEQMSTRCQELLAESECRDEQYRCLSERCSALEERNKQLKNDGKVLQEQMAAVAAHTKPLEQEGAHWPGAGIGLPAARAGEVKNGLSSSDAGNLLLASPPSARPKSHKRSLAGLPLIPEKPTFDVHSASRQQHGGSNRTVAVYTLQSRLTR</sequence>
<name>A0A175W3H2_9PEZI</name>
<evidence type="ECO:0000256" key="1">
    <source>
        <dbReference type="SAM" id="Coils"/>
    </source>
</evidence>
<feature type="compositionally biased region" description="Polar residues" evidence="2">
    <location>
        <begin position="332"/>
        <end position="343"/>
    </location>
</feature>
<feature type="compositionally biased region" description="Basic and acidic residues" evidence="2">
    <location>
        <begin position="120"/>
        <end position="140"/>
    </location>
</feature>
<feature type="region of interest" description="Disordered" evidence="2">
    <location>
        <begin position="120"/>
        <end position="151"/>
    </location>
</feature>
<evidence type="ECO:0000313" key="4">
    <source>
        <dbReference type="Proteomes" id="UP000078237"/>
    </source>
</evidence>
<feature type="region of interest" description="Disordered" evidence="2">
    <location>
        <begin position="299"/>
        <end position="343"/>
    </location>
</feature>
<comment type="caution">
    <text evidence="3">The sequence shown here is derived from an EMBL/GenBank/DDBJ whole genome shotgun (WGS) entry which is preliminary data.</text>
</comment>
<proteinExistence type="predicted"/>
<feature type="coiled-coil region" evidence="1">
    <location>
        <begin position="163"/>
        <end position="253"/>
    </location>
</feature>
<organism evidence="3 4">
    <name type="scientific">Madurella mycetomatis</name>
    <dbReference type="NCBI Taxonomy" id="100816"/>
    <lineage>
        <taxon>Eukaryota</taxon>
        <taxon>Fungi</taxon>
        <taxon>Dikarya</taxon>
        <taxon>Ascomycota</taxon>
        <taxon>Pezizomycotina</taxon>
        <taxon>Sordariomycetes</taxon>
        <taxon>Sordariomycetidae</taxon>
        <taxon>Sordariales</taxon>
        <taxon>Sordariales incertae sedis</taxon>
        <taxon>Madurella</taxon>
    </lineage>
</organism>